<reference evidence="2 3" key="1">
    <citation type="submission" date="2021-06" db="EMBL/GenBank/DDBJ databases">
        <title>Caerostris darwini draft genome.</title>
        <authorList>
            <person name="Kono N."/>
            <person name="Arakawa K."/>
        </authorList>
    </citation>
    <scope>NUCLEOTIDE SEQUENCE [LARGE SCALE GENOMIC DNA]</scope>
</reference>
<evidence type="ECO:0000313" key="2">
    <source>
        <dbReference type="EMBL" id="GIY69865.1"/>
    </source>
</evidence>
<gene>
    <name evidence="2" type="ORF">CDAR_174221</name>
</gene>
<keyword evidence="3" id="KW-1185">Reference proteome</keyword>
<sequence length="71" mass="7666">MGLVALSSKASPTSLTAADVSRSGGAVMPFDKTNAGFCAAPRLKDSHNDGRILPNYPNAPRRRRKTSFRYI</sequence>
<accession>A0AAV4VHT4</accession>
<dbReference type="Proteomes" id="UP001054837">
    <property type="component" value="Unassembled WGS sequence"/>
</dbReference>
<evidence type="ECO:0000256" key="1">
    <source>
        <dbReference type="SAM" id="MobiDB-lite"/>
    </source>
</evidence>
<comment type="caution">
    <text evidence="2">The sequence shown here is derived from an EMBL/GenBank/DDBJ whole genome shotgun (WGS) entry which is preliminary data.</text>
</comment>
<protein>
    <submittedName>
        <fullName evidence="2">Uncharacterized protein</fullName>
    </submittedName>
</protein>
<organism evidence="2 3">
    <name type="scientific">Caerostris darwini</name>
    <dbReference type="NCBI Taxonomy" id="1538125"/>
    <lineage>
        <taxon>Eukaryota</taxon>
        <taxon>Metazoa</taxon>
        <taxon>Ecdysozoa</taxon>
        <taxon>Arthropoda</taxon>
        <taxon>Chelicerata</taxon>
        <taxon>Arachnida</taxon>
        <taxon>Araneae</taxon>
        <taxon>Araneomorphae</taxon>
        <taxon>Entelegynae</taxon>
        <taxon>Araneoidea</taxon>
        <taxon>Araneidae</taxon>
        <taxon>Caerostris</taxon>
    </lineage>
</organism>
<dbReference type="AlphaFoldDB" id="A0AAV4VHT4"/>
<feature type="region of interest" description="Disordered" evidence="1">
    <location>
        <begin position="48"/>
        <end position="71"/>
    </location>
</feature>
<name>A0AAV4VHT4_9ARAC</name>
<evidence type="ECO:0000313" key="3">
    <source>
        <dbReference type="Proteomes" id="UP001054837"/>
    </source>
</evidence>
<dbReference type="EMBL" id="BPLQ01013114">
    <property type="protein sequence ID" value="GIY69865.1"/>
    <property type="molecule type" value="Genomic_DNA"/>
</dbReference>
<proteinExistence type="predicted"/>
<feature type="compositionally biased region" description="Basic residues" evidence="1">
    <location>
        <begin position="60"/>
        <end position="71"/>
    </location>
</feature>